<accession>A0A830D4J9</accession>
<gene>
    <name evidence="1" type="ORF">PHJA_002765000</name>
</gene>
<feature type="non-terminal residue" evidence="1">
    <location>
        <position position="1"/>
    </location>
</feature>
<name>A0A830D4J9_9LAMI</name>
<reference evidence="1" key="1">
    <citation type="submission" date="2020-07" db="EMBL/GenBank/DDBJ databases">
        <title>Ethylene signaling mediates host invasion by parasitic plants.</title>
        <authorList>
            <person name="Yoshida S."/>
        </authorList>
    </citation>
    <scope>NUCLEOTIDE SEQUENCE</scope>
    <source>
        <strain evidence="1">Okayama</strain>
    </source>
</reference>
<comment type="caution">
    <text evidence="1">The sequence shown here is derived from an EMBL/GenBank/DDBJ whole genome shotgun (WGS) entry which is preliminary data.</text>
</comment>
<evidence type="ECO:0000313" key="2">
    <source>
        <dbReference type="Proteomes" id="UP000653305"/>
    </source>
</evidence>
<protein>
    <submittedName>
        <fullName evidence="1">Uncharacterized protein</fullName>
    </submittedName>
</protein>
<dbReference type="AlphaFoldDB" id="A0A830D4J9"/>
<organism evidence="1 2">
    <name type="scientific">Phtheirospermum japonicum</name>
    <dbReference type="NCBI Taxonomy" id="374723"/>
    <lineage>
        <taxon>Eukaryota</taxon>
        <taxon>Viridiplantae</taxon>
        <taxon>Streptophyta</taxon>
        <taxon>Embryophyta</taxon>
        <taxon>Tracheophyta</taxon>
        <taxon>Spermatophyta</taxon>
        <taxon>Magnoliopsida</taxon>
        <taxon>eudicotyledons</taxon>
        <taxon>Gunneridae</taxon>
        <taxon>Pentapetalae</taxon>
        <taxon>asterids</taxon>
        <taxon>lamiids</taxon>
        <taxon>Lamiales</taxon>
        <taxon>Orobanchaceae</taxon>
        <taxon>Orobanchaceae incertae sedis</taxon>
        <taxon>Phtheirospermum</taxon>
    </lineage>
</organism>
<dbReference type="Proteomes" id="UP000653305">
    <property type="component" value="Unassembled WGS sequence"/>
</dbReference>
<keyword evidence="2" id="KW-1185">Reference proteome</keyword>
<sequence>VWLLHFLANSVHLGLGIFIVDKGIGFDPIYTEDMGVKKVKKLVLGLFGSWSHLGSMFMTMWSSARCFAG</sequence>
<dbReference type="EMBL" id="BMAC01001185">
    <property type="protein sequence ID" value="GFQ06210.1"/>
    <property type="molecule type" value="Genomic_DNA"/>
</dbReference>
<proteinExistence type="predicted"/>
<evidence type="ECO:0000313" key="1">
    <source>
        <dbReference type="EMBL" id="GFQ06210.1"/>
    </source>
</evidence>